<protein>
    <submittedName>
        <fullName evidence="1">Uncharacterized protein</fullName>
    </submittedName>
</protein>
<proteinExistence type="predicted"/>
<evidence type="ECO:0000313" key="1">
    <source>
        <dbReference type="EnsemblFungi" id="FOXG_08312P0"/>
    </source>
</evidence>
<dbReference type="EnsemblFungi" id="FOXG_08312T0">
    <property type="protein sequence ID" value="FOXG_08312P0"/>
    <property type="gene ID" value="FOXG_08312"/>
</dbReference>
<dbReference type="Proteomes" id="UP000002489">
    <property type="component" value="Unassembled WGS sequence"/>
</dbReference>
<reference evidence="2" key="1">
    <citation type="journal article" date="2012" name="Mol. Plant Microbe Interact.">
        <title>A highly conserved effector in Fusarium oxysporum is required for full virulence on Arabidopsis.</title>
        <authorList>
            <person name="Thatcher L.F."/>
            <person name="Gardiner D.M."/>
            <person name="Kazan K."/>
            <person name="Manners J."/>
        </authorList>
    </citation>
    <scope>NUCLEOTIDE SEQUENCE [LARGE SCALE GENOMIC DNA]</scope>
    <source>
        <strain evidence="2">Fo5176</strain>
    </source>
</reference>
<name>A0A0D2XWE6_FUSOF</name>
<dbReference type="AlphaFoldDB" id="A0A0D2XWE6"/>
<organism evidence="1 2">
    <name type="scientific">Fusarium oxysporum (strain Fo5176)</name>
    <name type="common">Fusarium vascular wilt</name>
    <dbReference type="NCBI Taxonomy" id="660025"/>
    <lineage>
        <taxon>Eukaryota</taxon>
        <taxon>Fungi</taxon>
        <taxon>Dikarya</taxon>
        <taxon>Ascomycota</taxon>
        <taxon>Pezizomycotina</taxon>
        <taxon>Sordariomycetes</taxon>
        <taxon>Hypocreomycetidae</taxon>
        <taxon>Hypocreales</taxon>
        <taxon>Nectriaceae</taxon>
        <taxon>Fusarium</taxon>
        <taxon>Fusarium oxysporum species complex</taxon>
    </lineage>
</organism>
<evidence type="ECO:0000313" key="2">
    <source>
        <dbReference type="Proteomes" id="UP000002489"/>
    </source>
</evidence>
<sequence>MCTFNQTRNVSNRESSAWFSVDCFGQTQLSRIAAITLDYWPTRILIKNNRADIGLQRCKGPIAHSSTAVCDGTKEGTFSSIRKADEADVSKELELKLNLHGNSLFTFGSKHGPRMRPRCEVGVAQTTNTSSCKKDWLWGRAR</sequence>
<accession>A0A0D2XWE6</accession>
<reference evidence="1" key="2">
    <citation type="submission" date="2025-08" db="UniProtKB">
        <authorList>
            <consortium name="EnsemblFungi"/>
        </authorList>
    </citation>
    <scope>IDENTIFICATION</scope>
    <source>
        <strain evidence="1">4287 / CBS 123668 / FGSC 9935 / NRRL 34936</strain>
    </source>
</reference>